<dbReference type="Pfam" id="PF01063">
    <property type="entry name" value="Aminotran_4"/>
    <property type="match status" value="1"/>
</dbReference>
<accession>A0A855X906</accession>
<dbReference type="InterPro" id="IPR043132">
    <property type="entry name" value="BCAT-like_C"/>
</dbReference>
<comment type="cofactor">
    <cofactor evidence="1 5">
        <name>pyridoxal 5'-phosphate</name>
        <dbReference type="ChEBI" id="CHEBI:597326"/>
    </cofactor>
</comment>
<sequence>MPTGALYRRAMTIPAITTASLTTSIMSNKRLRTMQSIRSLSSTLFIDCPETKFRDSKSCILLLPTRPHDITMVPASTIREFVRLKSIVSMNGRLLSRDKAKLSVFDNSLLYAEGLFETLLAVDDHLVFESYHLKRLQAGAQAIGLKLPVSMKTISTWTRRTAARHPDRIKKVRLTVSSGESARWTGKQGKPQVIVAAASHVIPERPFRLLISPLRVDQDSSLRRIKTISYVLQAAALKQAVERGFDDALLLNEKNQIAEVTSANLFWVKRGRIFTPPLSAGCLEGVTRAVLLKQASRLGLMAEERDITLDRIASADEVFVSSSLKLVLAVAEISDGHRQLRFKPGPVTAALRRQFFVLAGAKER</sequence>
<evidence type="ECO:0000313" key="7">
    <source>
        <dbReference type="Proteomes" id="UP000250918"/>
    </source>
</evidence>
<dbReference type="GO" id="GO:0046394">
    <property type="term" value="P:carboxylic acid biosynthetic process"/>
    <property type="evidence" value="ECO:0007669"/>
    <property type="project" value="UniProtKB-ARBA"/>
</dbReference>
<dbReference type="InterPro" id="IPR043131">
    <property type="entry name" value="BCAT-like_N"/>
</dbReference>
<dbReference type="Gene3D" id="3.20.10.10">
    <property type="entry name" value="D-amino Acid Aminotransferase, subunit A, domain 2"/>
    <property type="match status" value="1"/>
</dbReference>
<dbReference type="CDD" id="cd00449">
    <property type="entry name" value="PLPDE_IV"/>
    <property type="match status" value="1"/>
</dbReference>
<evidence type="ECO:0008006" key="8">
    <source>
        <dbReference type="Google" id="ProtNLM"/>
    </source>
</evidence>
<dbReference type="FunFam" id="3.20.10.10:FF:000002">
    <property type="entry name" value="D-alanine aminotransferase"/>
    <property type="match status" value="1"/>
</dbReference>
<gene>
    <name evidence="6" type="ORF">C3F09_05145</name>
</gene>
<dbReference type="InterPro" id="IPR018300">
    <property type="entry name" value="Aminotrans_IV_CS"/>
</dbReference>
<evidence type="ECO:0000256" key="1">
    <source>
        <dbReference type="ARBA" id="ARBA00001933"/>
    </source>
</evidence>
<organism evidence="6 7">
    <name type="scientific">candidate division GN15 bacterium</name>
    <dbReference type="NCBI Taxonomy" id="2072418"/>
    <lineage>
        <taxon>Bacteria</taxon>
        <taxon>candidate division GN15</taxon>
    </lineage>
</organism>
<dbReference type="AlphaFoldDB" id="A0A855X906"/>
<evidence type="ECO:0000256" key="4">
    <source>
        <dbReference type="RuleBase" id="RU004106"/>
    </source>
</evidence>
<evidence type="ECO:0000256" key="5">
    <source>
        <dbReference type="RuleBase" id="RU004516"/>
    </source>
</evidence>
<dbReference type="InterPro" id="IPR001544">
    <property type="entry name" value="Aminotrans_IV"/>
</dbReference>
<dbReference type="InterPro" id="IPR050571">
    <property type="entry name" value="Class-IV_PLP-Dep_Aminotrnsfr"/>
</dbReference>
<evidence type="ECO:0000256" key="3">
    <source>
        <dbReference type="ARBA" id="ARBA00022898"/>
    </source>
</evidence>
<dbReference type="SUPFAM" id="SSF56752">
    <property type="entry name" value="D-aminoacid aminotransferase-like PLP-dependent enzymes"/>
    <property type="match status" value="1"/>
</dbReference>
<dbReference type="PANTHER" id="PTHR42743:SF5">
    <property type="entry name" value="AMINODEOXYCHORISMATE LYASE"/>
    <property type="match status" value="1"/>
</dbReference>
<comment type="caution">
    <text evidence="6">The sequence shown here is derived from an EMBL/GenBank/DDBJ whole genome shotgun (WGS) entry which is preliminary data.</text>
</comment>
<evidence type="ECO:0000313" key="6">
    <source>
        <dbReference type="EMBL" id="PWB73537.1"/>
    </source>
</evidence>
<dbReference type="PROSITE" id="PS00770">
    <property type="entry name" value="AA_TRANSFER_CLASS_4"/>
    <property type="match status" value="1"/>
</dbReference>
<dbReference type="PANTHER" id="PTHR42743">
    <property type="entry name" value="AMINO-ACID AMINOTRANSFERASE"/>
    <property type="match status" value="1"/>
</dbReference>
<dbReference type="Gene3D" id="3.30.470.10">
    <property type="match status" value="1"/>
</dbReference>
<dbReference type="EMBL" id="PQAP01000052">
    <property type="protein sequence ID" value="PWB73537.1"/>
    <property type="molecule type" value="Genomic_DNA"/>
</dbReference>
<proteinExistence type="inferred from homology"/>
<dbReference type="GO" id="GO:0008652">
    <property type="term" value="P:amino acid biosynthetic process"/>
    <property type="evidence" value="ECO:0007669"/>
    <property type="project" value="UniProtKB-ARBA"/>
</dbReference>
<dbReference type="InterPro" id="IPR036038">
    <property type="entry name" value="Aminotransferase-like"/>
</dbReference>
<reference evidence="6 7" key="1">
    <citation type="journal article" date="2018" name="ISME J.">
        <title>A methanotrophic archaeon couples anaerobic oxidation of methane to Fe(III) reduction.</title>
        <authorList>
            <person name="Cai C."/>
            <person name="Leu A.O."/>
            <person name="Xie G.J."/>
            <person name="Guo J."/>
            <person name="Feng Y."/>
            <person name="Zhao J.X."/>
            <person name="Tyson G.W."/>
            <person name="Yuan Z."/>
            <person name="Hu S."/>
        </authorList>
    </citation>
    <scope>NUCLEOTIDE SEQUENCE [LARGE SCALE GENOMIC DNA]</scope>
    <source>
        <strain evidence="6">FeB_12</strain>
    </source>
</reference>
<dbReference type="Proteomes" id="UP000250918">
    <property type="component" value="Unassembled WGS sequence"/>
</dbReference>
<dbReference type="GO" id="GO:0003824">
    <property type="term" value="F:catalytic activity"/>
    <property type="evidence" value="ECO:0007669"/>
    <property type="project" value="InterPro"/>
</dbReference>
<keyword evidence="3 5" id="KW-0663">Pyridoxal phosphate</keyword>
<comment type="similarity">
    <text evidence="2 4">Belongs to the class-IV pyridoxal-phosphate-dependent aminotransferase family.</text>
</comment>
<name>A0A855X906_9BACT</name>
<protein>
    <recommendedName>
        <fullName evidence="8">Branched-chain amino acid aminotransferase</fullName>
    </recommendedName>
</protein>
<evidence type="ECO:0000256" key="2">
    <source>
        <dbReference type="ARBA" id="ARBA00009320"/>
    </source>
</evidence>